<dbReference type="Proteomes" id="UP000199328">
    <property type="component" value="Unassembled WGS sequence"/>
</dbReference>
<sequence>MRPMFDACSPSDGGTGLQRARGRVAVSLAGARLGQLAQSGCGRLMMPRTRGGPPLAVVLNTAGGLTSGDRFSVEAVLSEGARLSLSTQAAERIYRSIGGAATVENRLTIGRGCTLWWLPQETILFERGALRRRLEVDMAEDARFLGLEMLVLGRRAMGETVTAAHLADHWRIRRGGRLVQAEALRLEGDVTSLARAPALLDGARALGVMSCLAPGIEARLPQVRRVLAREDLRAAASGWEGRLVVRMLAPDLGPLKALAARLVGVLGAQLPPVWQI</sequence>
<gene>
    <name evidence="3" type="primary">ureD</name>
    <name evidence="4" type="ORF">SAMN05216257_105216</name>
</gene>
<dbReference type="GO" id="GO:0005737">
    <property type="term" value="C:cytoplasm"/>
    <property type="evidence" value="ECO:0007669"/>
    <property type="project" value="UniProtKB-SubCell"/>
</dbReference>
<dbReference type="STRING" id="990712.SAMN05216257_105216"/>
<evidence type="ECO:0000256" key="1">
    <source>
        <dbReference type="ARBA" id="ARBA00007177"/>
    </source>
</evidence>
<comment type="similarity">
    <text evidence="1 3">Belongs to the UreD family.</text>
</comment>
<dbReference type="EMBL" id="FNFV01000005">
    <property type="protein sequence ID" value="SDK88444.1"/>
    <property type="molecule type" value="Genomic_DNA"/>
</dbReference>
<protein>
    <recommendedName>
        <fullName evidence="3">Urease accessory protein UreD</fullName>
    </recommendedName>
</protein>
<evidence type="ECO:0000256" key="3">
    <source>
        <dbReference type="HAMAP-Rule" id="MF_01384"/>
    </source>
</evidence>
<dbReference type="HAMAP" id="MF_01384">
    <property type="entry name" value="UreD"/>
    <property type="match status" value="1"/>
</dbReference>
<accession>A0A1G9FJ85</accession>
<dbReference type="InterPro" id="IPR002669">
    <property type="entry name" value="UreD"/>
</dbReference>
<evidence type="ECO:0000256" key="2">
    <source>
        <dbReference type="ARBA" id="ARBA00023186"/>
    </source>
</evidence>
<dbReference type="Pfam" id="PF01774">
    <property type="entry name" value="UreD"/>
    <property type="match status" value="1"/>
</dbReference>
<comment type="subunit">
    <text evidence="3">UreD, UreF and UreG form a complex that acts as a GTP-hydrolysis-dependent molecular chaperone, activating the urease apoprotein by helping to assemble the nickel containing metallocenter of UreC. The UreE protein probably delivers the nickel.</text>
</comment>
<dbReference type="AlphaFoldDB" id="A0A1G9FJ85"/>
<proteinExistence type="inferred from homology"/>
<keyword evidence="2 3" id="KW-0143">Chaperone</keyword>
<comment type="function">
    <text evidence="3">Required for maturation of urease via the functional incorporation of the urease nickel metallocenter.</text>
</comment>
<keyword evidence="3" id="KW-0963">Cytoplasm</keyword>
<reference evidence="5" key="1">
    <citation type="submission" date="2016-10" db="EMBL/GenBank/DDBJ databases">
        <authorList>
            <person name="Varghese N."/>
            <person name="Submissions S."/>
        </authorList>
    </citation>
    <scope>NUCLEOTIDE SEQUENCE [LARGE SCALE GENOMIC DNA]</scope>
    <source>
        <strain evidence="5">CGMCC 1.10789</strain>
    </source>
</reference>
<organism evidence="4 5">
    <name type="scientific">Meinhardsimonia xiamenensis</name>
    <dbReference type="NCBI Taxonomy" id="990712"/>
    <lineage>
        <taxon>Bacteria</taxon>
        <taxon>Pseudomonadati</taxon>
        <taxon>Pseudomonadota</taxon>
        <taxon>Alphaproteobacteria</taxon>
        <taxon>Rhodobacterales</taxon>
        <taxon>Paracoccaceae</taxon>
        <taxon>Meinhardsimonia</taxon>
    </lineage>
</organism>
<dbReference type="GO" id="GO:0016151">
    <property type="term" value="F:nickel cation binding"/>
    <property type="evidence" value="ECO:0007669"/>
    <property type="project" value="UniProtKB-UniRule"/>
</dbReference>
<name>A0A1G9FJ85_9RHOB</name>
<keyword evidence="5" id="KW-1185">Reference proteome</keyword>
<keyword evidence="3" id="KW-0996">Nickel insertion</keyword>
<dbReference type="PANTHER" id="PTHR33643">
    <property type="entry name" value="UREASE ACCESSORY PROTEIN D"/>
    <property type="match status" value="1"/>
</dbReference>
<evidence type="ECO:0000313" key="5">
    <source>
        <dbReference type="Proteomes" id="UP000199328"/>
    </source>
</evidence>
<dbReference type="PANTHER" id="PTHR33643:SF1">
    <property type="entry name" value="UREASE ACCESSORY PROTEIN D"/>
    <property type="match status" value="1"/>
</dbReference>
<comment type="subcellular location">
    <subcellularLocation>
        <location evidence="3">Cytoplasm</location>
    </subcellularLocation>
</comment>
<evidence type="ECO:0000313" key="4">
    <source>
        <dbReference type="EMBL" id="SDK88444.1"/>
    </source>
</evidence>